<evidence type="ECO:0000256" key="3">
    <source>
        <dbReference type="ARBA" id="ARBA00022525"/>
    </source>
</evidence>
<comment type="caution">
    <text evidence="10">The sequence shown here is derived from an EMBL/GenBank/DDBJ whole genome shotgun (WGS) entry which is preliminary data.</text>
</comment>
<dbReference type="InterPro" id="IPR001314">
    <property type="entry name" value="Peptidase_S1A"/>
</dbReference>
<evidence type="ECO:0000256" key="6">
    <source>
        <dbReference type="ARBA" id="ARBA00022801"/>
    </source>
</evidence>
<dbReference type="EMBL" id="WIXP02000011">
    <property type="protein sequence ID" value="KAF6202750.1"/>
    <property type="molecule type" value="Genomic_DNA"/>
</dbReference>
<keyword evidence="4" id="KW-0645">Protease</keyword>
<dbReference type="InterPro" id="IPR050430">
    <property type="entry name" value="Peptidase_S1"/>
</dbReference>
<evidence type="ECO:0000256" key="1">
    <source>
        <dbReference type="ARBA" id="ARBA00004613"/>
    </source>
</evidence>
<dbReference type="InterPro" id="IPR001254">
    <property type="entry name" value="Trypsin_dom"/>
</dbReference>
<evidence type="ECO:0000256" key="8">
    <source>
        <dbReference type="ARBA" id="ARBA00023157"/>
    </source>
</evidence>
<dbReference type="PROSITE" id="PS00135">
    <property type="entry name" value="TRYPSIN_SER"/>
    <property type="match status" value="1"/>
</dbReference>
<dbReference type="FunFam" id="2.40.10.10:FF:000054">
    <property type="entry name" value="Complement C1r subcomponent"/>
    <property type="match status" value="1"/>
</dbReference>
<evidence type="ECO:0000256" key="9">
    <source>
        <dbReference type="ARBA" id="ARBA00023180"/>
    </source>
</evidence>
<comment type="subcellular location">
    <subcellularLocation>
        <location evidence="1">Secreted</location>
    </subcellularLocation>
</comment>
<dbReference type="SMART" id="SM00020">
    <property type="entry name" value="Tryp_SPc"/>
    <property type="match status" value="1"/>
</dbReference>
<dbReference type="InterPro" id="IPR009003">
    <property type="entry name" value="Peptidase_S1_PA"/>
</dbReference>
<organism evidence="10 11">
    <name type="scientific">Apolygus lucorum</name>
    <name type="common">Small green plant bug</name>
    <name type="synonym">Lygocoris lucorum</name>
    <dbReference type="NCBI Taxonomy" id="248454"/>
    <lineage>
        <taxon>Eukaryota</taxon>
        <taxon>Metazoa</taxon>
        <taxon>Ecdysozoa</taxon>
        <taxon>Arthropoda</taxon>
        <taxon>Hexapoda</taxon>
        <taxon>Insecta</taxon>
        <taxon>Pterygota</taxon>
        <taxon>Neoptera</taxon>
        <taxon>Paraneoptera</taxon>
        <taxon>Hemiptera</taxon>
        <taxon>Heteroptera</taxon>
        <taxon>Panheteroptera</taxon>
        <taxon>Cimicomorpha</taxon>
        <taxon>Miridae</taxon>
        <taxon>Mirini</taxon>
        <taxon>Apolygus</taxon>
    </lineage>
</organism>
<evidence type="ECO:0000256" key="2">
    <source>
        <dbReference type="ARBA" id="ARBA00007664"/>
    </source>
</evidence>
<accession>A0A6A4JDC3</accession>
<dbReference type="PANTHER" id="PTHR24276">
    <property type="entry name" value="POLYSERASE-RELATED"/>
    <property type="match status" value="1"/>
</dbReference>
<comment type="similarity">
    <text evidence="2">Belongs to the peptidase S1 family.</text>
</comment>
<evidence type="ECO:0000313" key="11">
    <source>
        <dbReference type="Proteomes" id="UP000466442"/>
    </source>
</evidence>
<keyword evidence="7" id="KW-0720">Serine protease</keyword>
<dbReference type="GO" id="GO:0005576">
    <property type="term" value="C:extracellular region"/>
    <property type="evidence" value="ECO:0007669"/>
    <property type="project" value="UniProtKB-SubCell"/>
</dbReference>
<dbReference type="GO" id="GO:0004252">
    <property type="term" value="F:serine-type endopeptidase activity"/>
    <property type="evidence" value="ECO:0007669"/>
    <property type="project" value="InterPro"/>
</dbReference>
<dbReference type="PRINTS" id="PR00722">
    <property type="entry name" value="CHYMOTRYPSIN"/>
</dbReference>
<reference evidence="10" key="1">
    <citation type="journal article" date="2021" name="Mol. Ecol. Resour.">
        <title>Apolygus lucorum genome provides insights into omnivorousness and mesophyll feeding.</title>
        <authorList>
            <person name="Liu Y."/>
            <person name="Liu H."/>
            <person name="Wang H."/>
            <person name="Huang T."/>
            <person name="Liu B."/>
            <person name="Yang B."/>
            <person name="Yin L."/>
            <person name="Li B."/>
            <person name="Zhang Y."/>
            <person name="Zhang S."/>
            <person name="Jiang F."/>
            <person name="Zhang X."/>
            <person name="Ren Y."/>
            <person name="Wang B."/>
            <person name="Wang S."/>
            <person name="Lu Y."/>
            <person name="Wu K."/>
            <person name="Fan W."/>
            <person name="Wang G."/>
        </authorList>
    </citation>
    <scope>NUCLEOTIDE SEQUENCE</scope>
    <source>
        <strain evidence="10">12Hb</strain>
    </source>
</reference>
<dbReference type="CDD" id="cd00190">
    <property type="entry name" value="Tryp_SPc"/>
    <property type="match status" value="1"/>
</dbReference>
<evidence type="ECO:0000256" key="7">
    <source>
        <dbReference type="ARBA" id="ARBA00022825"/>
    </source>
</evidence>
<keyword evidence="11" id="KW-1185">Reference proteome</keyword>
<keyword evidence="8" id="KW-1015">Disulfide bond</keyword>
<dbReference type="InterPro" id="IPR033116">
    <property type="entry name" value="TRYPSIN_SER"/>
</dbReference>
<dbReference type="AlphaFoldDB" id="A0A6A4JDC3"/>
<dbReference type="Pfam" id="PF00089">
    <property type="entry name" value="Trypsin"/>
    <property type="match status" value="1"/>
</dbReference>
<dbReference type="GO" id="GO:0006508">
    <property type="term" value="P:proteolysis"/>
    <property type="evidence" value="ECO:0007669"/>
    <property type="project" value="UniProtKB-KW"/>
</dbReference>
<dbReference type="SUPFAM" id="SSF50494">
    <property type="entry name" value="Trypsin-like serine proteases"/>
    <property type="match status" value="1"/>
</dbReference>
<protein>
    <submittedName>
        <fullName evidence="10">Uncharacterized protein</fullName>
    </submittedName>
</protein>
<keyword evidence="5" id="KW-0732">Signal</keyword>
<proteinExistence type="inferred from homology"/>
<dbReference type="Proteomes" id="UP000466442">
    <property type="component" value="Unassembled WGS sequence"/>
</dbReference>
<evidence type="ECO:0000256" key="5">
    <source>
        <dbReference type="ARBA" id="ARBA00022729"/>
    </source>
</evidence>
<keyword evidence="9" id="KW-0325">Glycoprotein</keyword>
<dbReference type="PROSITE" id="PS50240">
    <property type="entry name" value="TRYPSIN_DOM"/>
    <property type="match status" value="1"/>
</dbReference>
<keyword evidence="3" id="KW-0964">Secreted</keyword>
<gene>
    <name evidence="10" type="ORF">GE061_003152</name>
</gene>
<dbReference type="InterPro" id="IPR043504">
    <property type="entry name" value="Peptidase_S1_PA_chymotrypsin"/>
</dbReference>
<evidence type="ECO:0000313" key="10">
    <source>
        <dbReference type="EMBL" id="KAF6202750.1"/>
    </source>
</evidence>
<dbReference type="Gene3D" id="2.40.10.10">
    <property type="entry name" value="Trypsin-like serine proteases"/>
    <property type="match status" value="1"/>
</dbReference>
<sequence>MAGKVPARLVIFTGSPVRVVTTHQDCFLSLVQDKNSDNERARQSAASSTHQIAINPEHQLYAAYGWLLQSPKTIRELASKESLLTSHKRIKIEHDRAGYLQHVHERAINERIIDGTPASPGEFPYMISIQGATHYESWCGGSLISALHVLTACHCIAHIEYDSKPRLKSHHDISLLAGNIDVSKKYDGVRRKAKKLEYHPNCTKLRKGFQWDIGIITAERKFPVQTAFVDVIDIPDFNDTLLYSIPKMMVNEAPCYSIGWGRVVETPRNLSHILLKVKLKLQPADICYELLLTEALKTNSDRRYSESVQVCTLGEGRKDACKGDSGGPLVCDNHLGSTILIGVVSWGIGCGRPEVPGIWARIDVAERWIREIIAQGAGHSPEVFANYALLAVIIKTVHSALSSGCLLRQDHTRLEVAKFQLCYQCELETVATRKVELDTF</sequence>
<keyword evidence="6" id="KW-0378">Hydrolase</keyword>
<name>A0A6A4JDC3_APOLU</name>
<dbReference type="OrthoDB" id="6620994at2759"/>
<dbReference type="PANTHER" id="PTHR24276:SF98">
    <property type="entry name" value="FI18310P1-RELATED"/>
    <property type="match status" value="1"/>
</dbReference>
<evidence type="ECO:0000256" key="4">
    <source>
        <dbReference type="ARBA" id="ARBA00022670"/>
    </source>
</evidence>